<name>A0AAV7LKZ4_PLEWA</name>
<sequence>MCFPAGVQGPPPASRLGINYWRTAAVFSGKPAQGGCHKKCPFAFPTLQIGDEGGLAANTVDHVCAAVELVLLKSRSTCSKFQLTFERPPWTIVRIHGTKVTVKRGGEEVFRNESHFKRFHGFLPFIPDPEGDNLGGDPEDIASPRDSDTGARPYMEEAGHERNLGSTVCPPAGGGVTAPVLTEGRSEKTRYNLRANLVPSSLLQDHVMTGDEPLRVDARL</sequence>
<evidence type="ECO:0000313" key="2">
    <source>
        <dbReference type="EMBL" id="KAJ1092271.1"/>
    </source>
</evidence>
<dbReference type="Proteomes" id="UP001066276">
    <property type="component" value="Chromosome 11"/>
</dbReference>
<protein>
    <submittedName>
        <fullName evidence="2">Uncharacterized protein</fullName>
    </submittedName>
</protein>
<feature type="region of interest" description="Disordered" evidence="1">
    <location>
        <begin position="128"/>
        <end position="183"/>
    </location>
</feature>
<feature type="compositionally biased region" description="Basic and acidic residues" evidence="1">
    <location>
        <begin position="142"/>
        <end position="163"/>
    </location>
</feature>
<evidence type="ECO:0000256" key="1">
    <source>
        <dbReference type="SAM" id="MobiDB-lite"/>
    </source>
</evidence>
<gene>
    <name evidence="2" type="ORF">NDU88_005382</name>
</gene>
<accession>A0AAV7LKZ4</accession>
<comment type="caution">
    <text evidence="2">The sequence shown here is derived from an EMBL/GenBank/DDBJ whole genome shotgun (WGS) entry which is preliminary data.</text>
</comment>
<proteinExistence type="predicted"/>
<evidence type="ECO:0000313" key="3">
    <source>
        <dbReference type="Proteomes" id="UP001066276"/>
    </source>
</evidence>
<dbReference type="AlphaFoldDB" id="A0AAV7LKZ4"/>
<organism evidence="2 3">
    <name type="scientific">Pleurodeles waltl</name>
    <name type="common">Iberian ribbed newt</name>
    <dbReference type="NCBI Taxonomy" id="8319"/>
    <lineage>
        <taxon>Eukaryota</taxon>
        <taxon>Metazoa</taxon>
        <taxon>Chordata</taxon>
        <taxon>Craniata</taxon>
        <taxon>Vertebrata</taxon>
        <taxon>Euteleostomi</taxon>
        <taxon>Amphibia</taxon>
        <taxon>Batrachia</taxon>
        <taxon>Caudata</taxon>
        <taxon>Salamandroidea</taxon>
        <taxon>Salamandridae</taxon>
        <taxon>Pleurodelinae</taxon>
        <taxon>Pleurodeles</taxon>
    </lineage>
</organism>
<reference evidence="2" key="1">
    <citation type="journal article" date="2022" name="bioRxiv">
        <title>Sequencing and chromosome-scale assembly of the giantPleurodeles waltlgenome.</title>
        <authorList>
            <person name="Brown T."/>
            <person name="Elewa A."/>
            <person name="Iarovenko S."/>
            <person name="Subramanian E."/>
            <person name="Araus A.J."/>
            <person name="Petzold A."/>
            <person name="Susuki M."/>
            <person name="Suzuki K.-i.T."/>
            <person name="Hayashi T."/>
            <person name="Toyoda A."/>
            <person name="Oliveira C."/>
            <person name="Osipova E."/>
            <person name="Leigh N.D."/>
            <person name="Simon A."/>
            <person name="Yun M.H."/>
        </authorList>
    </citation>
    <scope>NUCLEOTIDE SEQUENCE</scope>
    <source>
        <strain evidence="2">20211129_DDA</strain>
        <tissue evidence="2">Liver</tissue>
    </source>
</reference>
<dbReference type="EMBL" id="JANPWB010000015">
    <property type="protein sequence ID" value="KAJ1092271.1"/>
    <property type="molecule type" value="Genomic_DNA"/>
</dbReference>
<keyword evidence="3" id="KW-1185">Reference proteome</keyword>